<dbReference type="RefSeq" id="WP_046135269.1">
    <property type="nucleotide sequence ID" value="NZ_FQVC01000010.1"/>
</dbReference>
<dbReference type="Proteomes" id="UP000184533">
    <property type="component" value="Unassembled WGS sequence"/>
</dbReference>
<proteinExistence type="predicted"/>
<evidence type="ECO:0000313" key="2">
    <source>
        <dbReference type="EMBL" id="SHF61928.1"/>
    </source>
</evidence>
<accession>A0A0F5LRU2</accession>
<protein>
    <submittedName>
        <fullName evidence="1">Uncharacterized protein</fullName>
    </submittedName>
</protein>
<dbReference type="OrthoDB" id="9773411at2"/>
<dbReference type="STRING" id="1121477.SAMN02745223_03133"/>
<evidence type="ECO:0000313" key="1">
    <source>
        <dbReference type="EMBL" id="KKB84387.1"/>
    </source>
</evidence>
<keyword evidence="3" id="KW-1185">Reference proteome</keyword>
<dbReference type="PATRIC" id="fig|1121477.3.peg.3233"/>
<name>A0A0F5LRU2_9HYPH</name>
<organism evidence="1 3">
    <name type="scientific">Devosia limi DSM 17137</name>
    <dbReference type="NCBI Taxonomy" id="1121477"/>
    <lineage>
        <taxon>Bacteria</taxon>
        <taxon>Pseudomonadati</taxon>
        <taxon>Pseudomonadota</taxon>
        <taxon>Alphaproteobacteria</taxon>
        <taxon>Hyphomicrobiales</taxon>
        <taxon>Devosiaceae</taxon>
        <taxon>Devosia</taxon>
    </lineage>
</organism>
<reference evidence="1 3" key="1">
    <citation type="submission" date="2015-03" db="EMBL/GenBank/DDBJ databases">
        <authorList>
            <person name="Hassan Y.I."/>
            <person name="Lepp D."/>
            <person name="Zhou T."/>
        </authorList>
    </citation>
    <scope>NUCLEOTIDE SEQUENCE [LARGE SCALE GENOMIC DNA]</scope>
    <source>
        <strain evidence="1 3">DSM 17137</strain>
    </source>
</reference>
<dbReference type="EMBL" id="FQVC01000010">
    <property type="protein sequence ID" value="SHF61928.1"/>
    <property type="molecule type" value="Genomic_DNA"/>
</dbReference>
<dbReference type="AlphaFoldDB" id="A0A0F5LRU2"/>
<dbReference type="EMBL" id="LAJF01000076">
    <property type="protein sequence ID" value="KKB84387.1"/>
    <property type="molecule type" value="Genomic_DNA"/>
</dbReference>
<reference evidence="2 4" key="2">
    <citation type="submission" date="2016-11" db="EMBL/GenBank/DDBJ databases">
        <authorList>
            <person name="Jaros S."/>
            <person name="Januszkiewicz K."/>
            <person name="Wedrychowicz H."/>
        </authorList>
    </citation>
    <scope>NUCLEOTIDE SEQUENCE [LARGE SCALE GENOMIC DNA]</scope>
    <source>
        <strain evidence="2 4">DSM 17137</strain>
    </source>
</reference>
<evidence type="ECO:0000313" key="4">
    <source>
        <dbReference type="Proteomes" id="UP000184533"/>
    </source>
</evidence>
<evidence type="ECO:0000313" key="3">
    <source>
        <dbReference type="Proteomes" id="UP000033608"/>
    </source>
</evidence>
<gene>
    <name evidence="2" type="ORF">SAMN02745223_03133</name>
    <name evidence="1" type="ORF">VW29_10515</name>
</gene>
<dbReference type="Proteomes" id="UP000033608">
    <property type="component" value="Unassembled WGS sequence"/>
</dbReference>
<sequence length="63" mass="6766">MGTQQQLNEAISGRAENSYGLFAQAGSSTALYGVDFTPDMRWTGSASHEAGRIVDRCRAPFPS</sequence>